<name>A0A133MM41_CLOPF</name>
<dbReference type="GO" id="GO:0009236">
    <property type="term" value="P:cobalamin biosynthetic process"/>
    <property type="evidence" value="ECO:0007669"/>
    <property type="project" value="UniProtKB-UniPathway"/>
</dbReference>
<sequence>MFKEEKLLKLLFGGAYNGKLKYVREKLGINEEEIFYCKEDSIDFSKKVISGIDRLIYFNALQGKESLSFFKEKKELLKDKILICDEISSGIVPLKKEERLWREETGKVLQFLSKESEEVYRIFFGIPTKLKDE</sequence>
<dbReference type="AlphaFoldDB" id="A0A133MM41"/>
<dbReference type="UniPathway" id="UPA00148">
    <property type="reaction ID" value="UER00236"/>
</dbReference>
<dbReference type="InterPro" id="IPR027417">
    <property type="entry name" value="P-loop_NTPase"/>
</dbReference>
<protein>
    <submittedName>
        <fullName evidence="1">Uncharacterized protein</fullName>
    </submittedName>
</protein>
<gene>
    <name evidence="1" type="ORF">HMPREF3222_03090</name>
</gene>
<dbReference type="GO" id="GO:0043752">
    <property type="term" value="F:adenosylcobinamide kinase activity"/>
    <property type="evidence" value="ECO:0007669"/>
    <property type="project" value="InterPro"/>
</dbReference>
<evidence type="ECO:0000313" key="2">
    <source>
        <dbReference type="Proteomes" id="UP000070646"/>
    </source>
</evidence>
<reference evidence="1 2" key="1">
    <citation type="submission" date="2016-01" db="EMBL/GenBank/DDBJ databases">
        <authorList>
            <person name="Oliw E.H."/>
        </authorList>
    </citation>
    <scope>NUCLEOTIDE SEQUENCE [LARGE SCALE GENOMIC DNA]</scope>
    <source>
        <strain evidence="1 2">MJR7757A</strain>
    </source>
</reference>
<dbReference type="Pfam" id="PF02283">
    <property type="entry name" value="CobU"/>
    <property type="match status" value="1"/>
</dbReference>
<organism evidence="1 2">
    <name type="scientific">Clostridium perfringens</name>
    <dbReference type="NCBI Taxonomy" id="1502"/>
    <lineage>
        <taxon>Bacteria</taxon>
        <taxon>Bacillati</taxon>
        <taxon>Bacillota</taxon>
        <taxon>Clostridia</taxon>
        <taxon>Eubacteriales</taxon>
        <taxon>Clostridiaceae</taxon>
        <taxon>Clostridium</taxon>
    </lineage>
</organism>
<comment type="caution">
    <text evidence="1">The sequence shown here is derived from an EMBL/GenBank/DDBJ whole genome shotgun (WGS) entry which is preliminary data.</text>
</comment>
<dbReference type="Proteomes" id="UP000070646">
    <property type="component" value="Unassembled WGS sequence"/>
</dbReference>
<proteinExistence type="predicted"/>
<dbReference type="InterPro" id="IPR003203">
    <property type="entry name" value="CobU/CobP"/>
</dbReference>
<dbReference type="Gene3D" id="3.40.50.300">
    <property type="entry name" value="P-loop containing nucleotide triphosphate hydrolases"/>
    <property type="match status" value="1"/>
</dbReference>
<dbReference type="EMBL" id="LRPU01000207">
    <property type="protein sequence ID" value="KXA05090.1"/>
    <property type="molecule type" value="Genomic_DNA"/>
</dbReference>
<dbReference type="PATRIC" id="fig|1502.174.peg.3116"/>
<dbReference type="SUPFAM" id="SSF52540">
    <property type="entry name" value="P-loop containing nucleoside triphosphate hydrolases"/>
    <property type="match status" value="1"/>
</dbReference>
<accession>A0A133MM41</accession>
<dbReference type="GO" id="GO:0000166">
    <property type="term" value="F:nucleotide binding"/>
    <property type="evidence" value="ECO:0007669"/>
    <property type="project" value="InterPro"/>
</dbReference>
<evidence type="ECO:0000313" key="1">
    <source>
        <dbReference type="EMBL" id="KXA05090.1"/>
    </source>
</evidence>